<dbReference type="GeneID" id="37031726"/>
<keyword evidence="3" id="KW-1185">Reference proteome</keyword>
<feature type="region of interest" description="Disordered" evidence="1">
    <location>
        <begin position="82"/>
        <end position="112"/>
    </location>
</feature>
<evidence type="ECO:0000256" key="1">
    <source>
        <dbReference type="SAM" id="MobiDB-lite"/>
    </source>
</evidence>
<dbReference type="RefSeq" id="XP_025359473.1">
    <property type="nucleotide sequence ID" value="XM_025509903.1"/>
</dbReference>
<protein>
    <submittedName>
        <fullName evidence="2">Uncharacterized protein</fullName>
    </submittedName>
</protein>
<accession>A0A316UKH2</accession>
<proteinExistence type="predicted"/>
<sequence>MSRAPRRSSPPCAAIQVDDQHVLYSPCTTRRRLPMSPPRTSLPSPLGPPLSKSKARRGSGTGCAPPKVESFTSRYDAAMLTASSRSTSTQVSRVAQRRLPSSRSSPSLPRTVSLNLSTPKMSNVFQQIAEAKAADVRALWPILHAIKEAYEALGWCIDAEYTMPFFSQPEAFIKIHAEFAVPGVFAWMDSARDVPTLPFKPPLLVNWPHMATYLKTLFMSSPVFWFVVNLYNGVTLSGPQREFGHSAAQATETAEGKSRPPLYTAWDDAHEVLTHVTFGVRDCITFHRYAASVMDMSKGRLSELDPVAFTYAYIGAKELADSFRWRIPMSKGKKYDDFLASKLGPRRADVGGVNATNCFSNAVRSFIGRRDARRKEAPRSDNGHLDFLLHTGVGDMTLACRAIVGLMRSVDAGWNINIRCDLKGAGKAWVIALPSCFSGASSMLDLSTEAVHEPGLEIMAPATSVRCTLYLTERSYASAPLAPFMGRLEEERVIALHDILVETDTASVVTKWPRSVADDHQVRHTFLRIIGEYAGQADVDVVLAHAPPHLQGWRNHSPASQSGSMPSAMRLLGCSMARGSFARIGGAKNGRVTVFSENRRSSTQRVPAAGEAHCLLLSVDDKGDPWYAYRPLDDYRSAVTWHRLSLAVSKAMQLCINEAMATFGRTPLHRIDRPLRKSNGSEDEFLDSLLAGADMGKAKTTFLGIQIPIGGCARLDGHADQARALPSPQPWGSQGRPLLHRAEVEEKFLLMVTPSGPHHHYHESTDLAANAPHPGHQASTANCTQGHAACGPTRTRIHCSTSLLGAKTVARGQKDVLKAYRLLLAANAPRRPSAARARPIPHMVSPPRPLASEFTPNLIIALVASCTFSR</sequence>
<feature type="compositionally biased region" description="Low complexity" evidence="1">
    <location>
        <begin position="82"/>
        <end position="110"/>
    </location>
</feature>
<dbReference type="AlphaFoldDB" id="A0A316UKH2"/>
<feature type="region of interest" description="Disordered" evidence="1">
    <location>
        <begin position="23"/>
        <end position="68"/>
    </location>
</feature>
<dbReference type="Proteomes" id="UP000245884">
    <property type="component" value="Unassembled WGS sequence"/>
</dbReference>
<organism evidence="2 3">
    <name type="scientific">Jaminaea rosea</name>
    <dbReference type="NCBI Taxonomy" id="1569628"/>
    <lineage>
        <taxon>Eukaryota</taxon>
        <taxon>Fungi</taxon>
        <taxon>Dikarya</taxon>
        <taxon>Basidiomycota</taxon>
        <taxon>Ustilaginomycotina</taxon>
        <taxon>Exobasidiomycetes</taxon>
        <taxon>Microstromatales</taxon>
        <taxon>Microstromatales incertae sedis</taxon>
        <taxon>Jaminaea</taxon>
    </lineage>
</organism>
<gene>
    <name evidence="2" type="ORF">BDZ90DRAFT_87333</name>
</gene>
<name>A0A316UKH2_9BASI</name>
<reference evidence="2 3" key="1">
    <citation type="journal article" date="2018" name="Mol. Biol. Evol.">
        <title>Broad Genomic Sampling Reveals a Smut Pathogenic Ancestry of the Fungal Clade Ustilaginomycotina.</title>
        <authorList>
            <person name="Kijpornyongpan T."/>
            <person name="Mondo S.J."/>
            <person name="Barry K."/>
            <person name="Sandor L."/>
            <person name="Lee J."/>
            <person name="Lipzen A."/>
            <person name="Pangilinan J."/>
            <person name="LaButti K."/>
            <person name="Hainaut M."/>
            <person name="Henrissat B."/>
            <person name="Grigoriev I.V."/>
            <person name="Spatafora J.W."/>
            <person name="Aime M.C."/>
        </authorList>
    </citation>
    <scope>NUCLEOTIDE SEQUENCE [LARGE SCALE GENOMIC DNA]</scope>
    <source>
        <strain evidence="2 3">MCA 5214</strain>
    </source>
</reference>
<evidence type="ECO:0000313" key="2">
    <source>
        <dbReference type="EMBL" id="PWN24861.1"/>
    </source>
</evidence>
<dbReference type="EMBL" id="KZ819678">
    <property type="protein sequence ID" value="PWN24861.1"/>
    <property type="molecule type" value="Genomic_DNA"/>
</dbReference>
<evidence type="ECO:0000313" key="3">
    <source>
        <dbReference type="Proteomes" id="UP000245884"/>
    </source>
</evidence>